<reference evidence="3" key="1">
    <citation type="submission" date="2021-04" db="EMBL/GenBank/DDBJ databases">
        <title>Oceanospirillales bacteria with DddD are important DMSP degraders in coastal seawater.</title>
        <authorList>
            <person name="Liu J."/>
        </authorList>
    </citation>
    <scope>NUCLEOTIDE SEQUENCE</scope>
    <source>
        <strain evidence="3">GY6</strain>
    </source>
</reference>
<organism evidence="3 4">
    <name type="scientific">Amphritea atlantica</name>
    <dbReference type="NCBI Taxonomy" id="355243"/>
    <lineage>
        <taxon>Bacteria</taxon>
        <taxon>Pseudomonadati</taxon>
        <taxon>Pseudomonadota</taxon>
        <taxon>Gammaproteobacteria</taxon>
        <taxon>Oceanospirillales</taxon>
        <taxon>Oceanospirillaceae</taxon>
        <taxon>Amphritea</taxon>
    </lineage>
</organism>
<feature type="compositionally biased region" description="Basic and acidic residues" evidence="2">
    <location>
        <begin position="277"/>
        <end position="288"/>
    </location>
</feature>
<feature type="compositionally biased region" description="Polar residues" evidence="2">
    <location>
        <begin position="290"/>
        <end position="304"/>
    </location>
</feature>
<dbReference type="EMBL" id="CP073344">
    <property type="protein sequence ID" value="UTW03085.1"/>
    <property type="molecule type" value="Genomic_DNA"/>
</dbReference>
<keyword evidence="4" id="KW-1185">Reference proteome</keyword>
<accession>A0ABY5GT48</accession>
<feature type="region of interest" description="Disordered" evidence="2">
    <location>
        <begin position="277"/>
        <end position="312"/>
    </location>
</feature>
<dbReference type="InterPro" id="IPR011010">
    <property type="entry name" value="DNA_brk_join_enz"/>
</dbReference>
<gene>
    <name evidence="3" type="ORF">KDX31_17430</name>
</gene>
<name>A0ABY5GT48_9GAMM</name>
<dbReference type="Proteomes" id="UP001059950">
    <property type="component" value="Chromosome"/>
</dbReference>
<evidence type="ECO:0000256" key="1">
    <source>
        <dbReference type="ARBA" id="ARBA00023172"/>
    </source>
</evidence>
<evidence type="ECO:0000313" key="3">
    <source>
        <dbReference type="EMBL" id="UTW03085.1"/>
    </source>
</evidence>
<evidence type="ECO:0000256" key="2">
    <source>
        <dbReference type="SAM" id="MobiDB-lite"/>
    </source>
</evidence>
<proteinExistence type="predicted"/>
<dbReference type="InterPro" id="IPR013762">
    <property type="entry name" value="Integrase-like_cat_sf"/>
</dbReference>
<dbReference type="SUPFAM" id="SSF56349">
    <property type="entry name" value="DNA breaking-rejoining enzymes"/>
    <property type="match status" value="1"/>
</dbReference>
<protein>
    <submittedName>
        <fullName evidence="3">Site-specific integrase</fullName>
    </submittedName>
</protein>
<sequence>MNEQTKSEYRKLAKHFYKKNGIDTPTAKKVSDALKECAQNYRPDYWRRLRSALVLAAMDAGAYKAADTIRATKNPVTSHPSNRDQIKPKQHRQKAINLTDETLLMDYLFKNEEATVFAAITLISHLGCRPAELIDLVFLNGHSIMIPSAKQTSDGKRGLDRIIEIEDTALFNGLIMSHEMLVSAPYTNPIRYVQRRLDVLTQRLWPKRKTRPSLYTWRHQLGSDLKASNIDPNAIAVIMGHQSTESVKIYGNARSYRSSRDYLKPSQDFVNDVKRKNTHRLSEKKPKETFTFNGLSQQIQQHYSGRQAKSKR</sequence>
<keyword evidence="1" id="KW-0233">DNA recombination</keyword>
<evidence type="ECO:0000313" key="4">
    <source>
        <dbReference type="Proteomes" id="UP001059950"/>
    </source>
</evidence>
<dbReference type="Gene3D" id="1.10.443.10">
    <property type="entry name" value="Intergrase catalytic core"/>
    <property type="match status" value="1"/>
</dbReference>